<keyword evidence="4" id="KW-0175">Coiled coil</keyword>
<evidence type="ECO:0000256" key="3">
    <source>
        <dbReference type="ARBA" id="ARBA00022840"/>
    </source>
</evidence>
<dbReference type="GO" id="GO:0003777">
    <property type="term" value="F:microtubule motor activity"/>
    <property type="evidence" value="ECO:0007669"/>
    <property type="project" value="InterPro"/>
</dbReference>
<dbReference type="Proteomes" id="UP001211065">
    <property type="component" value="Unassembled WGS sequence"/>
</dbReference>
<keyword evidence="12" id="KW-1185">Reference proteome</keyword>
<gene>
    <name evidence="11" type="primary">KLP-13</name>
    <name evidence="11" type="ORF">HK099_001367</name>
</gene>
<dbReference type="PANTHER" id="PTHR47968:SF13">
    <property type="entry name" value="KINESIN-LIKE PROTEIN KIF19 ISOFORM X1"/>
    <property type="match status" value="1"/>
</dbReference>
<evidence type="ECO:0000256" key="1">
    <source>
        <dbReference type="ARBA" id="ARBA00022701"/>
    </source>
</evidence>
<dbReference type="AlphaFoldDB" id="A0AAD5U3I5"/>
<keyword evidence="1" id="KW-0493">Microtubule</keyword>
<evidence type="ECO:0000256" key="8">
    <source>
        <dbReference type="SAM" id="MobiDB-lite"/>
    </source>
</evidence>
<feature type="binding site" evidence="7">
    <location>
        <begin position="92"/>
        <end position="99"/>
    </location>
    <ligand>
        <name>ATP</name>
        <dbReference type="ChEBI" id="CHEBI:30616"/>
    </ligand>
</feature>
<dbReference type="PROSITE" id="PS00411">
    <property type="entry name" value="KINESIN_MOTOR_1"/>
    <property type="match status" value="1"/>
</dbReference>
<dbReference type="EMBL" id="JADGJW010000138">
    <property type="protein sequence ID" value="KAJ3223232.1"/>
    <property type="molecule type" value="Genomic_DNA"/>
</dbReference>
<keyword evidence="9" id="KW-1133">Transmembrane helix</keyword>
<dbReference type="Gene3D" id="3.40.850.10">
    <property type="entry name" value="Kinesin motor domain"/>
    <property type="match status" value="1"/>
</dbReference>
<keyword evidence="9" id="KW-0812">Transmembrane</keyword>
<dbReference type="PRINTS" id="PR00380">
    <property type="entry name" value="KINESINHEAVY"/>
</dbReference>
<dbReference type="GO" id="GO:0008017">
    <property type="term" value="F:microtubule binding"/>
    <property type="evidence" value="ECO:0007669"/>
    <property type="project" value="InterPro"/>
</dbReference>
<feature type="transmembrane region" description="Helical" evidence="9">
    <location>
        <begin position="928"/>
        <end position="954"/>
    </location>
</feature>
<dbReference type="InterPro" id="IPR027417">
    <property type="entry name" value="P-loop_NTPase"/>
</dbReference>
<reference evidence="11" key="1">
    <citation type="submission" date="2020-05" db="EMBL/GenBank/DDBJ databases">
        <title>Phylogenomic resolution of chytrid fungi.</title>
        <authorList>
            <person name="Stajich J.E."/>
            <person name="Amses K."/>
            <person name="Simmons R."/>
            <person name="Seto K."/>
            <person name="Myers J."/>
            <person name="Bonds A."/>
            <person name="Quandt C.A."/>
            <person name="Barry K."/>
            <person name="Liu P."/>
            <person name="Grigoriev I."/>
            <person name="Longcore J.E."/>
            <person name="James T.Y."/>
        </authorList>
    </citation>
    <scope>NUCLEOTIDE SEQUENCE</scope>
    <source>
        <strain evidence="11">JEL0476</strain>
    </source>
</reference>
<protein>
    <recommendedName>
        <fullName evidence="6">Kinesin-like protein KIN-8B</fullName>
    </recommendedName>
</protein>
<keyword evidence="9" id="KW-0472">Membrane</keyword>
<dbReference type="PANTHER" id="PTHR47968">
    <property type="entry name" value="CENTROMERE PROTEIN E"/>
    <property type="match status" value="1"/>
</dbReference>
<evidence type="ECO:0000256" key="5">
    <source>
        <dbReference type="ARBA" id="ARBA00023175"/>
    </source>
</evidence>
<organism evidence="11 12">
    <name type="scientific">Clydaea vesicula</name>
    <dbReference type="NCBI Taxonomy" id="447962"/>
    <lineage>
        <taxon>Eukaryota</taxon>
        <taxon>Fungi</taxon>
        <taxon>Fungi incertae sedis</taxon>
        <taxon>Chytridiomycota</taxon>
        <taxon>Chytridiomycota incertae sedis</taxon>
        <taxon>Chytridiomycetes</taxon>
        <taxon>Lobulomycetales</taxon>
        <taxon>Lobulomycetaceae</taxon>
        <taxon>Clydaea</taxon>
    </lineage>
</organism>
<dbReference type="InterPro" id="IPR019821">
    <property type="entry name" value="Kinesin_motor_CS"/>
</dbReference>
<keyword evidence="3 7" id="KW-0067">ATP-binding</keyword>
<evidence type="ECO:0000256" key="4">
    <source>
        <dbReference type="ARBA" id="ARBA00023054"/>
    </source>
</evidence>
<evidence type="ECO:0000256" key="9">
    <source>
        <dbReference type="SAM" id="Phobius"/>
    </source>
</evidence>
<dbReference type="Pfam" id="PF00225">
    <property type="entry name" value="Kinesin"/>
    <property type="match status" value="1"/>
</dbReference>
<evidence type="ECO:0000256" key="2">
    <source>
        <dbReference type="ARBA" id="ARBA00022741"/>
    </source>
</evidence>
<accession>A0AAD5U3I5</accession>
<keyword evidence="5 7" id="KW-0505">Motor protein</keyword>
<comment type="similarity">
    <text evidence="7">Belongs to the TRAFAC class myosin-kinesin ATPase superfamily. Kinesin family.</text>
</comment>
<evidence type="ECO:0000313" key="12">
    <source>
        <dbReference type="Proteomes" id="UP001211065"/>
    </source>
</evidence>
<feature type="domain" description="Kinesin motor" evidence="10">
    <location>
        <begin position="1"/>
        <end position="335"/>
    </location>
</feature>
<dbReference type="GO" id="GO:0005874">
    <property type="term" value="C:microtubule"/>
    <property type="evidence" value="ECO:0007669"/>
    <property type="project" value="UniProtKB-KW"/>
</dbReference>
<name>A0AAD5U3I5_9FUNG</name>
<evidence type="ECO:0000313" key="11">
    <source>
        <dbReference type="EMBL" id="KAJ3223232.1"/>
    </source>
</evidence>
<feature type="compositionally biased region" description="Basic and acidic residues" evidence="8">
    <location>
        <begin position="650"/>
        <end position="663"/>
    </location>
</feature>
<dbReference type="SUPFAM" id="SSF52540">
    <property type="entry name" value="P-loop containing nucleoside triphosphate hydrolases"/>
    <property type="match status" value="1"/>
</dbReference>
<evidence type="ECO:0000256" key="7">
    <source>
        <dbReference type="PROSITE-ProRule" id="PRU00283"/>
    </source>
</evidence>
<dbReference type="PROSITE" id="PS50067">
    <property type="entry name" value="KINESIN_MOTOR_2"/>
    <property type="match status" value="1"/>
</dbReference>
<dbReference type="GO" id="GO:0005524">
    <property type="term" value="F:ATP binding"/>
    <property type="evidence" value="ECO:0007669"/>
    <property type="project" value="UniProtKB-UniRule"/>
</dbReference>
<feature type="compositionally biased region" description="Low complexity" evidence="8">
    <location>
        <begin position="372"/>
        <end position="381"/>
    </location>
</feature>
<dbReference type="GO" id="GO:0007018">
    <property type="term" value="P:microtubule-based movement"/>
    <property type="evidence" value="ECO:0007669"/>
    <property type="project" value="InterPro"/>
</dbReference>
<keyword evidence="2 7" id="KW-0547">Nucleotide-binding</keyword>
<dbReference type="InterPro" id="IPR036961">
    <property type="entry name" value="Kinesin_motor_dom_sf"/>
</dbReference>
<dbReference type="InterPro" id="IPR001752">
    <property type="entry name" value="Kinesin_motor_dom"/>
</dbReference>
<comment type="caution">
    <text evidence="11">The sequence shown here is derived from an EMBL/GenBank/DDBJ whole genome shotgun (WGS) entry which is preliminary data.</text>
</comment>
<sequence length="1022" mass="117022">MDEEKDKENRLLEKENVHICARVIDEHTILMTDPIDEYGDDVLRRDRQKERVYNYDYVFSEEVDQEELFHKTTKNLISSVIQGFNATAFAYGATGAGKTYTMLGTESNPGIMALTLRHLFEKVEVENADGNMEVNLSYMEIYNEQIRDLLSGKPEYLDLREDPHRGVIIPGITTFSAESAEDVLSFLHKGNKFRTCESTGANEVSSRSHAILQVVVSHKSVNLKGHRTERFGKLSMIDLAGSERAAETNNRGIRMIEGASINRSLLALANCINALGADGKRGKYVNYRDSKLTRLLKDSLGGNCRTVMIANISPASVHFDETHNTLKYASRARLIKTKLNQQITYKYALQLQQAQSEYGDPKGYKTKSRPMTTSTATSTARRQPRALANISDDVNVSLDGINRSRNTAELEEFVSSLDILFKEHLDIQFKLVECELELNRNSLLLKKYQTDLFKLEKISSNESQYKNNKSFEINWEKIGVKVKFSIDQIKKIMKSLNSVKSKYWAQFSTTGDKINSLHQNIPKSFEKRAKQFLQLYIKAHYMKIENIATKANHNQSDITLNDKDSLIQTLLKQIQCSEQIKKCQHKLLNDNNIKIPLNLRTLYFEYDSIGFDEGHLKINSESSDNVTVSNDMINSEETLSASKESIVDAAPKDQNDESYERRSVPKRFSKSSYDLPQIIGSKKKGFNESGSRKEKGKEINLPELNRKVYNRTVNWNSRQKNSELENSREQTIDDADDDYYFKEKNKKCTHAWSWNKLTGNLQTTSYANINITRGKNFNSKTRLSLGTSCFQAKYIAMNSSRNAILVAKQLRLIPVYLKNSTLHDLTNFKLTSDFIRYFGSKDFVRINLSFLNSQNKRLLFNKFNVETLKSEYGYVDVLGGEVYPFLETRDIPVSKAFVDNIEIDFYYTRDRPRLAIESPKTEGNTISVLGYVGIAVGGLGVFLLFIIVPIFMCFRTQSNPIAKRFTLKRRNSKVSLLMERTINRLNSLTKSRRHSFPPRTYHPKNMAKSSMVPIKEERVLDF</sequence>
<dbReference type="FunFam" id="3.40.850.10:FF:000056">
    <property type="entry name" value="Kinesin-like protein"/>
    <property type="match status" value="1"/>
</dbReference>
<evidence type="ECO:0000256" key="6">
    <source>
        <dbReference type="ARBA" id="ARBA00068376"/>
    </source>
</evidence>
<evidence type="ECO:0000259" key="10">
    <source>
        <dbReference type="PROSITE" id="PS50067"/>
    </source>
</evidence>
<dbReference type="SMART" id="SM00129">
    <property type="entry name" value="KISc"/>
    <property type="match status" value="1"/>
</dbReference>
<proteinExistence type="inferred from homology"/>
<feature type="region of interest" description="Disordered" evidence="8">
    <location>
        <begin position="639"/>
        <end position="666"/>
    </location>
</feature>
<feature type="region of interest" description="Disordered" evidence="8">
    <location>
        <begin position="359"/>
        <end position="382"/>
    </location>
</feature>
<dbReference type="InterPro" id="IPR027640">
    <property type="entry name" value="Kinesin-like_fam"/>
</dbReference>